<keyword evidence="1" id="KW-0812">Transmembrane</keyword>
<organism evidence="2 3">
    <name type="scientific">Ornithinibacillus xuwenensis</name>
    <dbReference type="NCBI Taxonomy" id="3144668"/>
    <lineage>
        <taxon>Bacteria</taxon>
        <taxon>Bacillati</taxon>
        <taxon>Bacillota</taxon>
        <taxon>Bacilli</taxon>
        <taxon>Bacillales</taxon>
        <taxon>Bacillaceae</taxon>
        <taxon>Ornithinibacillus</taxon>
    </lineage>
</organism>
<name>A0ABU9XEQ7_9BACI</name>
<feature type="transmembrane region" description="Helical" evidence="1">
    <location>
        <begin position="78"/>
        <end position="96"/>
    </location>
</feature>
<keyword evidence="1" id="KW-1133">Transmembrane helix</keyword>
<keyword evidence="3" id="KW-1185">Reference proteome</keyword>
<evidence type="ECO:0000256" key="1">
    <source>
        <dbReference type="SAM" id="Phobius"/>
    </source>
</evidence>
<proteinExistence type="predicted"/>
<gene>
    <name evidence="2" type="ORF">ABC228_06155</name>
</gene>
<dbReference type="EMBL" id="JBDIML010000002">
    <property type="protein sequence ID" value="MEN2766763.1"/>
    <property type="molecule type" value="Genomic_DNA"/>
</dbReference>
<evidence type="ECO:0000313" key="2">
    <source>
        <dbReference type="EMBL" id="MEN2766763.1"/>
    </source>
</evidence>
<comment type="caution">
    <text evidence="2">The sequence shown here is derived from an EMBL/GenBank/DDBJ whole genome shotgun (WGS) entry which is preliminary data.</text>
</comment>
<evidence type="ECO:0000313" key="3">
    <source>
        <dbReference type="Proteomes" id="UP001444625"/>
    </source>
</evidence>
<protein>
    <submittedName>
        <fullName evidence="2">Uncharacterized protein</fullName>
    </submittedName>
</protein>
<dbReference type="RefSeq" id="WP_345824236.1">
    <property type="nucleotide sequence ID" value="NZ_JBDIML010000002.1"/>
</dbReference>
<feature type="transmembrane region" description="Helical" evidence="1">
    <location>
        <begin position="32"/>
        <end position="57"/>
    </location>
</feature>
<reference evidence="2 3" key="1">
    <citation type="submission" date="2024-05" db="EMBL/GenBank/DDBJ databases">
        <authorList>
            <person name="Haq I."/>
            <person name="Ullah Z."/>
            <person name="Ahmad R."/>
            <person name="Li M."/>
            <person name="Tong Y."/>
        </authorList>
    </citation>
    <scope>NUCLEOTIDE SEQUENCE [LARGE SCALE GENOMIC DNA]</scope>
    <source>
        <strain evidence="2 3">16A2E</strain>
    </source>
</reference>
<feature type="transmembrane region" description="Helical" evidence="1">
    <location>
        <begin position="7"/>
        <end position="26"/>
    </location>
</feature>
<keyword evidence="1" id="KW-0472">Membrane</keyword>
<accession>A0ABU9XEQ7</accession>
<dbReference type="Proteomes" id="UP001444625">
    <property type="component" value="Unassembled WGS sequence"/>
</dbReference>
<sequence>MHNIKRHYWIIFIFVLFAISYLNYLLAIEFQIWSATLGIFANVLIFLVVIIPFTAYLSNQIHTFTLSRNIQEKSAFKFLLLVLIVLPVVIVSLTIYNEYKEKSLINIIGYDSEQVESLEFHLDGSKYWRNTNEEAIEELFDFLSQYNVKKISNNDWNSDVSKVLSFRFTMFTKNDVIAVSIHEDRLSFHGNNNSGYYSVINGPVNTQWVKVFNEKYNGN</sequence>